<dbReference type="Proteomes" id="UP000028547">
    <property type="component" value="Unassembled WGS sequence"/>
</dbReference>
<dbReference type="SUPFAM" id="SSF51905">
    <property type="entry name" value="FAD/NAD(P)-binding domain"/>
    <property type="match status" value="1"/>
</dbReference>
<evidence type="ECO:0000256" key="3">
    <source>
        <dbReference type="ARBA" id="ARBA00012535"/>
    </source>
</evidence>
<accession>A0A084SMR8</accession>
<evidence type="ECO:0000256" key="5">
    <source>
        <dbReference type="ARBA" id="ARBA00023070"/>
    </source>
</evidence>
<name>A0A084SMR8_9BACT</name>
<dbReference type="GO" id="GO:0050361">
    <property type="term" value="F:tryptophan 2-monooxygenase activity"/>
    <property type="evidence" value="ECO:0007669"/>
    <property type="project" value="UniProtKB-EC"/>
</dbReference>
<evidence type="ECO:0000256" key="4">
    <source>
        <dbReference type="ARBA" id="ARBA00017871"/>
    </source>
</evidence>
<dbReference type="Pfam" id="PF01593">
    <property type="entry name" value="Amino_oxidase"/>
    <property type="match status" value="1"/>
</dbReference>
<dbReference type="PANTHER" id="PTHR10742">
    <property type="entry name" value="FLAVIN MONOAMINE OXIDASE"/>
    <property type="match status" value="1"/>
</dbReference>
<comment type="caution">
    <text evidence="8">The sequence shown here is derived from an EMBL/GenBank/DDBJ whole genome shotgun (WGS) entry which is preliminary data.</text>
</comment>
<evidence type="ECO:0000313" key="8">
    <source>
        <dbReference type="EMBL" id="KFA89753.1"/>
    </source>
</evidence>
<dbReference type="InterPro" id="IPR002937">
    <property type="entry name" value="Amino_oxidase"/>
</dbReference>
<sequence length="329" mass="35560">METSQNSTVDAVEFEAGDDDLLKQGMGNFIEAFGAEEPVCLNSPVTKITYTDDGVVVDVKNGKRYQARKALVTVSIGVLQAKKIQFEPPLPPSKLDAIDGLPMGNMQKVIIDFKDQPDFMAGTPPNSWVLYQAPDNSVMAFVIRPLGKNIAIGFFGGERARQYEQQCASLSGDKPLPPERQPCDEKAVQQTRAALVRMYPSSASAAAGASAPLDIGQAVDKADIYLTRWSLEPWVLGAYSAARPDAWHLRETLGQSICSYQPASQQEPATEGCLRRLYFGGEATGRPMYNGSFAAAHEAGLRSAREMLHSLGEEDRAAASRTPTAATGQ</sequence>
<organism evidence="8 9">
    <name type="scientific">Archangium violaceum Cb vi76</name>
    <dbReference type="NCBI Taxonomy" id="1406225"/>
    <lineage>
        <taxon>Bacteria</taxon>
        <taxon>Pseudomonadati</taxon>
        <taxon>Myxococcota</taxon>
        <taxon>Myxococcia</taxon>
        <taxon>Myxococcales</taxon>
        <taxon>Cystobacterineae</taxon>
        <taxon>Archangiaceae</taxon>
        <taxon>Archangium</taxon>
    </lineage>
</organism>
<dbReference type="InterPro" id="IPR036188">
    <property type="entry name" value="FAD/NAD-bd_sf"/>
</dbReference>
<keyword evidence="5" id="KW-0073">Auxin biosynthesis</keyword>
<protein>
    <recommendedName>
        <fullName evidence="4">Tryptophan 2-monooxygenase</fullName>
        <ecNumber evidence="3">1.13.12.3</ecNumber>
    </recommendedName>
</protein>
<evidence type="ECO:0000259" key="7">
    <source>
        <dbReference type="Pfam" id="PF01593"/>
    </source>
</evidence>
<evidence type="ECO:0000256" key="6">
    <source>
        <dbReference type="ARBA" id="ARBA00047321"/>
    </source>
</evidence>
<dbReference type="SUPFAM" id="SSF54373">
    <property type="entry name" value="FAD-linked reductases, C-terminal domain"/>
    <property type="match status" value="1"/>
</dbReference>
<dbReference type="InterPro" id="IPR050281">
    <property type="entry name" value="Flavin_monoamine_oxidase"/>
</dbReference>
<dbReference type="GO" id="GO:0009851">
    <property type="term" value="P:auxin biosynthetic process"/>
    <property type="evidence" value="ECO:0007669"/>
    <property type="project" value="UniProtKB-KW"/>
</dbReference>
<dbReference type="PANTHER" id="PTHR10742:SF410">
    <property type="entry name" value="LYSINE-SPECIFIC HISTONE DEMETHYLASE 2"/>
    <property type="match status" value="1"/>
</dbReference>
<evidence type="ECO:0000256" key="1">
    <source>
        <dbReference type="ARBA" id="ARBA00004814"/>
    </source>
</evidence>
<dbReference type="AlphaFoldDB" id="A0A084SMR8"/>
<evidence type="ECO:0000313" key="9">
    <source>
        <dbReference type="Proteomes" id="UP000028547"/>
    </source>
</evidence>
<gene>
    <name evidence="8" type="ORF">Q664_33255</name>
</gene>
<feature type="domain" description="Amine oxidase" evidence="7">
    <location>
        <begin position="10"/>
        <end position="308"/>
    </location>
</feature>
<dbReference type="EC" id="1.13.12.3" evidence="3"/>
<dbReference type="Gene3D" id="3.50.50.60">
    <property type="entry name" value="FAD/NAD(P)-binding domain"/>
    <property type="match status" value="1"/>
</dbReference>
<dbReference type="Gene3D" id="3.90.660.10">
    <property type="match status" value="1"/>
</dbReference>
<evidence type="ECO:0000256" key="2">
    <source>
        <dbReference type="ARBA" id="ARBA00005833"/>
    </source>
</evidence>
<dbReference type="EMBL" id="JPMI01000233">
    <property type="protein sequence ID" value="KFA89753.1"/>
    <property type="molecule type" value="Genomic_DNA"/>
</dbReference>
<proteinExistence type="inferred from homology"/>
<comment type="catalytic activity">
    <reaction evidence="6">
        <text>L-tryptophan + O2 = indole-3-acetamide + CO2 + H2O</text>
        <dbReference type="Rhea" id="RHEA:16165"/>
        <dbReference type="ChEBI" id="CHEBI:15377"/>
        <dbReference type="ChEBI" id="CHEBI:15379"/>
        <dbReference type="ChEBI" id="CHEBI:16031"/>
        <dbReference type="ChEBI" id="CHEBI:16526"/>
        <dbReference type="ChEBI" id="CHEBI:57912"/>
        <dbReference type="EC" id="1.13.12.3"/>
    </reaction>
</comment>
<reference evidence="8 9" key="1">
    <citation type="submission" date="2014-07" db="EMBL/GenBank/DDBJ databases">
        <title>Draft Genome Sequence of Gephyronic Acid Producer, Cystobacter violaceus Strain Cb vi76.</title>
        <authorList>
            <person name="Stevens D.C."/>
            <person name="Young J."/>
            <person name="Carmichael R."/>
            <person name="Tan J."/>
            <person name="Taylor R.E."/>
        </authorList>
    </citation>
    <scope>NUCLEOTIDE SEQUENCE [LARGE SCALE GENOMIC DNA]</scope>
    <source>
        <strain evidence="8 9">Cb vi76</strain>
    </source>
</reference>
<comment type="pathway">
    <text evidence="1">Plant hormone metabolism; auxin biosynthesis.</text>
</comment>
<comment type="similarity">
    <text evidence="2">Belongs to the tryptophan 2-monooxygenase family.</text>
</comment>